<dbReference type="Proteomes" id="UP000247892">
    <property type="component" value="Unassembled WGS sequence"/>
</dbReference>
<sequence>MRGDDQAPGECVRRGGAATRLVVEDGRLVPVPETAAVRDWEFPSPLGSRTVIGNPFSEVITLARHLNASAVHTYLATAALDDLRDAGTPAPSAVDETGRSAQRFAIEVVVRRGTAERRASAAGQDIYAVTAPLVAEAVERLLDGRAGIRGAAAPGETFDAGDFLAALSPEHLTLNRWPAP</sequence>
<evidence type="ECO:0008006" key="3">
    <source>
        <dbReference type="Google" id="ProtNLM"/>
    </source>
</evidence>
<dbReference type="AlphaFoldDB" id="A0A318LU97"/>
<organism evidence="1 2">
    <name type="scientific">Prauserella flavalba</name>
    <dbReference type="NCBI Taxonomy" id="1477506"/>
    <lineage>
        <taxon>Bacteria</taxon>
        <taxon>Bacillati</taxon>
        <taxon>Actinomycetota</taxon>
        <taxon>Actinomycetes</taxon>
        <taxon>Pseudonocardiales</taxon>
        <taxon>Pseudonocardiaceae</taxon>
        <taxon>Prauserella</taxon>
    </lineage>
</organism>
<evidence type="ECO:0000313" key="2">
    <source>
        <dbReference type="Proteomes" id="UP000247892"/>
    </source>
</evidence>
<keyword evidence="2" id="KW-1185">Reference proteome</keyword>
<proteinExistence type="predicted"/>
<reference evidence="1 2" key="1">
    <citation type="submission" date="2016-07" db="EMBL/GenBank/DDBJ databases">
        <title>Draft genome sequence of Prauserella sp. YIM 121212, isolated from alkaline soil.</title>
        <authorList>
            <person name="Ruckert C."/>
            <person name="Albersmeier A."/>
            <person name="Jiang C.-L."/>
            <person name="Jiang Y."/>
            <person name="Kalinowski J."/>
            <person name="Schneider O."/>
            <person name="Winkler A."/>
            <person name="Zotchev S.B."/>
        </authorList>
    </citation>
    <scope>NUCLEOTIDE SEQUENCE [LARGE SCALE GENOMIC DNA]</scope>
    <source>
        <strain evidence="1 2">YIM 121212</strain>
    </source>
</reference>
<protein>
    <recommendedName>
        <fullName evidence="3">Saccharopine dehydrogenase-like C-terminal domain-containing protein</fullName>
    </recommendedName>
</protein>
<dbReference type="EMBL" id="MASU01000002">
    <property type="protein sequence ID" value="PXY38067.1"/>
    <property type="molecule type" value="Genomic_DNA"/>
</dbReference>
<comment type="caution">
    <text evidence="1">The sequence shown here is derived from an EMBL/GenBank/DDBJ whole genome shotgun (WGS) entry which is preliminary data.</text>
</comment>
<gene>
    <name evidence="1" type="ORF">BA062_05610</name>
</gene>
<name>A0A318LU97_9PSEU</name>
<evidence type="ECO:0000313" key="1">
    <source>
        <dbReference type="EMBL" id="PXY38067.1"/>
    </source>
</evidence>
<dbReference type="OrthoDB" id="4420885at2"/>
<dbReference type="RefSeq" id="WP_110334936.1">
    <property type="nucleotide sequence ID" value="NZ_MASU01000002.1"/>
</dbReference>
<accession>A0A318LU97</accession>